<dbReference type="SUPFAM" id="SSF46785">
    <property type="entry name" value="Winged helix' DNA-binding domain"/>
    <property type="match status" value="1"/>
</dbReference>
<dbReference type="AlphaFoldDB" id="A0A494YUD7"/>
<reference evidence="2 3" key="1">
    <citation type="journal article" date="2015" name="Antonie Van Leeuwenhoek">
        <title>Oceanobacillus bengalensis sp. nov., a bacterium isolated from seawater of the Bay of Bengal.</title>
        <authorList>
            <person name="Yongchang O."/>
            <person name="Xiang W."/>
            <person name="Wang G."/>
        </authorList>
    </citation>
    <scope>NUCLEOTIDE SEQUENCE [LARGE SCALE GENOMIC DNA]</scope>
    <source>
        <strain evidence="2 3">MCCC 1K00260</strain>
    </source>
</reference>
<dbReference type="GO" id="GO:0003700">
    <property type="term" value="F:DNA-binding transcription factor activity"/>
    <property type="evidence" value="ECO:0007669"/>
    <property type="project" value="InterPro"/>
</dbReference>
<comment type="caution">
    <text evidence="2">The sequence shown here is derived from an EMBL/GenBank/DDBJ whole genome shotgun (WGS) entry which is preliminary data.</text>
</comment>
<sequence>MDYLGVKPVDAELENLDLIDVLSERHLELRKITEKLWNDSSDIYLSNSEWFIIARIYKKQPTIAHVSKQVDISRQATHKFIRNLESKGLVEINNMENNKKNKSIRLTKLGEECYEKNELLKANLERKIANKIGPSQLIALKDILKLDWGI</sequence>
<dbReference type="EMBL" id="RBZO01000028">
    <property type="protein sequence ID" value="RKQ13628.1"/>
    <property type="molecule type" value="Genomic_DNA"/>
</dbReference>
<gene>
    <name evidence="2" type="ORF">D8M05_15460</name>
</gene>
<protein>
    <submittedName>
        <fullName evidence="2">MarR family transcriptional regulator</fullName>
    </submittedName>
</protein>
<dbReference type="SMART" id="SM00347">
    <property type="entry name" value="HTH_MARR"/>
    <property type="match status" value="1"/>
</dbReference>
<dbReference type="OrthoDB" id="2404954at2"/>
<evidence type="ECO:0000313" key="2">
    <source>
        <dbReference type="EMBL" id="RKQ13628.1"/>
    </source>
</evidence>
<organism evidence="2 3">
    <name type="scientific">Oceanobacillus bengalensis</name>
    <dbReference type="NCBI Taxonomy" id="1435466"/>
    <lineage>
        <taxon>Bacteria</taxon>
        <taxon>Bacillati</taxon>
        <taxon>Bacillota</taxon>
        <taxon>Bacilli</taxon>
        <taxon>Bacillales</taxon>
        <taxon>Bacillaceae</taxon>
        <taxon>Oceanobacillus</taxon>
    </lineage>
</organism>
<keyword evidence="3" id="KW-1185">Reference proteome</keyword>
<dbReference type="InterPro" id="IPR036390">
    <property type="entry name" value="WH_DNA-bd_sf"/>
</dbReference>
<dbReference type="Pfam" id="PF13463">
    <property type="entry name" value="HTH_27"/>
    <property type="match status" value="1"/>
</dbReference>
<name>A0A494YUD7_9BACI</name>
<proteinExistence type="predicted"/>
<evidence type="ECO:0000259" key="1">
    <source>
        <dbReference type="SMART" id="SM00347"/>
    </source>
</evidence>
<accession>A0A494YUD7</accession>
<dbReference type="Gene3D" id="1.10.10.10">
    <property type="entry name" value="Winged helix-like DNA-binding domain superfamily/Winged helix DNA-binding domain"/>
    <property type="match status" value="1"/>
</dbReference>
<evidence type="ECO:0000313" key="3">
    <source>
        <dbReference type="Proteomes" id="UP000281813"/>
    </source>
</evidence>
<dbReference type="Proteomes" id="UP000281813">
    <property type="component" value="Unassembled WGS sequence"/>
</dbReference>
<dbReference type="InterPro" id="IPR036388">
    <property type="entry name" value="WH-like_DNA-bd_sf"/>
</dbReference>
<feature type="domain" description="HTH marR-type" evidence="1">
    <location>
        <begin position="38"/>
        <end position="137"/>
    </location>
</feature>
<dbReference type="InterPro" id="IPR000835">
    <property type="entry name" value="HTH_MarR-typ"/>
</dbReference>